<organism evidence="1 2">
    <name type="scientific">Kosmotoga olearia (strain ATCC BAA-1733 / DSM 21960 / TBF 19.5.1)</name>
    <dbReference type="NCBI Taxonomy" id="521045"/>
    <lineage>
        <taxon>Bacteria</taxon>
        <taxon>Thermotogati</taxon>
        <taxon>Thermotogota</taxon>
        <taxon>Thermotogae</taxon>
        <taxon>Kosmotogales</taxon>
        <taxon>Kosmotogaceae</taxon>
        <taxon>Kosmotoga</taxon>
    </lineage>
</organism>
<dbReference type="STRING" id="521045.Kole_1059"/>
<evidence type="ECO:0000313" key="1">
    <source>
        <dbReference type="EMBL" id="ACR79762.1"/>
    </source>
</evidence>
<reference evidence="1 2" key="1">
    <citation type="submission" date="2009-06" db="EMBL/GenBank/DDBJ databases">
        <title>Complete sequence of Thermotogales bacterium TBF 19.5.1.</title>
        <authorList>
            <consortium name="US DOE Joint Genome Institute"/>
            <person name="Lucas S."/>
            <person name="Copeland A."/>
            <person name="Lapidus A."/>
            <person name="Glavina del Rio T."/>
            <person name="Tice H."/>
            <person name="Bruce D."/>
            <person name="Goodwin L."/>
            <person name="Pitluck S."/>
            <person name="Chertkov O."/>
            <person name="Brettin T."/>
            <person name="Detter J.C."/>
            <person name="Han C."/>
            <person name="Schmutz J."/>
            <person name="Larimer F."/>
            <person name="Land M."/>
            <person name="Hauser L."/>
            <person name="Kyrpides N."/>
            <person name="Ovchinnikova G."/>
            <person name="Noll K."/>
        </authorList>
    </citation>
    <scope>NUCLEOTIDE SEQUENCE [LARGE SCALE GENOMIC DNA]</scope>
    <source>
        <strain evidence="2">ATCC BAA-1733 / DSM 21960 / TBF 19.5.1</strain>
    </source>
</reference>
<evidence type="ECO:0000313" key="2">
    <source>
        <dbReference type="Proteomes" id="UP000002382"/>
    </source>
</evidence>
<dbReference type="RefSeq" id="WP_015868420.1">
    <property type="nucleotide sequence ID" value="NC_012785.1"/>
</dbReference>
<proteinExistence type="predicted"/>
<accession>C5CHK7</accession>
<keyword evidence="2" id="KW-1185">Reference proteome</keyword>
<gene>
    <name evidence="1" type="ordered locus">Kole_1059</name>
</gene>
<protein>
    <submittedName>
        <fullName evidence="1">Uncharacterized protein</fullName>
    </submittedName>
</protein>
<dbReference type="Proteomes" id="UP000002382">
    <property type="component" value="Chromosome"/>
</dbReference>
<reference evidence="1 2" key="2">
    <citation type="journal article" date="2011" name="J. Bacteriol.">
        <title>Genome Sequence of Kosmotoga olearia Strain TBF 19.5.1, a Thermophilic Bacterium with a Wide Growth Temperature Range, Isolated from the Troll B Oil Platform in the North Sea.</title>
        <authorList>
            <person name="Swithers K.S."/>
            <person name="Dipippo J.L."/>
            <person name="Bruce D.C."/>
            <person name="Detter C."/>
            <person name="Tapia R."/>
            <person name="Han S."/>
            <person name="Goodwin L.A."/>
            <person name="Han J."/>
            <person name="Woyke T."/>
            <person name="Pitluck S."/>
            <person name="Pennacchio L."/>
            <person name="Nolan M."/>
            <person name="Mikhailova N."/>
            <person name="Land M.L."/>
            <person name="Nesbo C.L."/>
            <person name="Gogarten J.P."/>
            <person name="Noll K.M."/>
        </authorList>
    </citation>
    <scope>NUCLEOTIDE SEQUENCE [LARGE SCALE GENOMIC DNA]</scope>
    <source>
        <strain evidence="2">ATCC BAA-1733 / DSM 21960 / TBF 19.5.1</strain>
    </source>
</reference>
<dbReference type="KEGG" id="kol:Kole_1059"/>
<sequence length="77" mass="9010">MTIIVKFEELIEAIKKTNDVVFLQFVDNLIKEGELDPNLLPKDILWKIVNARKSEELTDDDIDSIDKVNSESEWYEL</sequence>
<dbReference type="HOGENOM" id="CLU_2633479_0_0_0"/>
<dbReference type="AlphaFoldDB" id="C5CHK7"/>
<dbReference type="EMBL" id="CP001634">
    <property type="protein sequence ID" value="ACR79762.1"/>
    <property type="molecule type" value="Genomic_DNA"/>
</dbReference>
<name>C5CHK7_KOSOT</name>